<sequence>MKIQHIIGEQGRQTGFCMNGGCPAFLFTDDNRVLIQGVRLTEDEKASLTASAHEDFVAIPREVFDKLTGHL</sequence>
<proteinExistence type="predicted"/>
<organism evidence="1 2">
    <name type="scientific">Cerasicoccus arenae</name>
    <dbReference type="NCBI Taxonomy" id="424488"/>
    <lineage>
        <taxon>Bacteria</taxon>
        <taxon>Pseudomonadati</taxon>
        <taxon>Verrucomicrobiota</taxon>
        <taxon>Opitutia</taxon>
        <taxon>Puniceicoccales</taxon>
        <taxon>Cerasicoccaceae</taxon>
        <taxon>Cerasicoccus</taxon>
    </lineage>
</organism>
<comment type="caution">
    <text evidence="1">The sequence shown here is derived from an EMBL/GenBank/DDBJ whole genome shotgun (WGS) entry which is preliminary data.</text>
</comment>
<reference evidence="1" key="2">
    <citation type="submission" date="2020-09" db="EMBL/GenBank/DDBJ databases">
        <authorList>
            <person name="Sun Q."/>
            <person name="Kim S."/>
        </authorList>
    </citation>
    <scope>NUCLEOTIDE SEQUENCE</scope>
    <source>
        <strain evidence="1">KCTC 12870</strain>
    </source>
</reference>
<name>A0A8J3GE72_9BACT</name>
<dbReference type="Proteomes" id="UP000642829">
    <property type="component" value="Unassembled WGS sequence"/>
</dbReference>
<dbReference type="EMBL" id="BMXG01000027">
    <property type="protein sequence ID" value="GHC12035.1"/>
    <property type="molecule type" value="Genomic_DNA"/>
</dbReference>
<evidence type="ECO:0000313" key="2">
    <source>
        <dbReference type="Proteomes" id="UP000642829"/>
    </source>
</evidence>
<evidence type="ECO:0000313" key="1">
    <source>
        <dbReference type="EMBL" id="GHC12035.1"/>
    </source>
</evidence>
<accession>A0A8J3GE72</accession>
<reference evidence="1" key="1">
    <citation type="journal article" date="2014" name="Int. J. Syst. Evol. Microbiol.">
        <title>Complete genome sequence of Corynebacterium casei LMG S-19264T (=DSM 44701T), isolated from a smear-ripened cheese.</title>
        <authorList>
            <consortium name="US DOE Joint Genome Institute (JGI-PGF)"/>
            <person name="Walter F."/>
            <person name="Albersmeier A."/>
            <person name="Kalinowski J."/>
            <person name="Ruckert C."/>
        </authorList>
    </citation>
    <scope>NUCLEOTIDE SEQUENCE</scope>
    <source>
        <strain evidence="1">KCTC 12870</strain>
    </source>
</reference>
<protein>
    <submittedName>
        <fullName evidence="1">Uncharacterized protein</fullName>
    </submittedName>
</protein>
<keyword evidence="2" id="KW-1185">Reference proteome</keyword>
<dbReference type="AlphaFoldDB" id="A0A8J3GE72"/>
<dbReference type="RefSeq" id="WP_189517075.1">
    <property type="nucleotide sequence ID" value="NZ_BMXG01000027.1"/>
</dbReference>
<gene>
    <name evidence="1" type="ORF">GCM10007047_31790</name>
</gene>